<sequence>MTLEFSDLLRLIDERSIAFRGAVAAASDLDARVPTCPDWTLFDLAQHLGGGDRFWATLVAAGPADAPAAEAVAERAALVAPREPEALSAWLAESTELLLGALRAVGPDAGCWTWWSASQSPPTSGGVARHRVQETAVHTYDVQLTLGAPRPLPDAVALDGVDEFLSTCCATTAPWPHKPATFDFHATEGASWRLTVDGDGARSDRLPTTTAAAGEGLGEAGVSVHGTAGELILFLYDRIPADAVRIDGDAGLLDLLRAWEPEE</sequence>
<dbReference type="Proteomes" id="UP001551189">
    <property type="component" value="Unassembled WGS sequence"/>
</dbReference>
<reference evidence="3 4" key="1">
    <citation type="submission" date="2024-06" db="EMBL/GenBank/DDBJ databases">
        <title>The Natural Products Discovery Center: Release of the First 8490 Sequenced Strains for Exploring Actinobacteria Biosynthetic Diversity.</title>
        <authorList>
            <person name="Kalkreuter E."/>
            <person name="Kautsar S.A."/>
            <person name="Yang D."/>
            <person name="Bader C.D."/>
            <person name="Teijaro C.N."/>
            <person name="Fluegel L."/>
            <person name="Davis C.M."/>
            <person name="Simpson J.R."/>
            <person name="Lauterbach L."/>
            <person name="Steele A.D."/>
            <person name="Gui C."/>
            <person name="Meng S."/>
            <person name="Li G."/>
            <person name="Viehrig K."/>
            <person name="Ye F."/>
            <person name="Su P."/>
            <person name="Kiefer A.F."/>
            <person name="Nichols A."/>
            <person name="Cepeda A.J."/>
            <person name="Yan W."/>
            <person name="Fan B."/>
            <person name="Jiang Y."/>
            <person name="Adhikari A."/>
            <person name="Zheng C.-J."/>
            <person name="Schuster L."/>
            <person name="Cowan T.M."/>
            <person name="Smanski M.J."/>
            <person name="Chevrette M.G."/>
            <person name="De Carvalho L.P.S."/>
            <person name="Shen B."/>
        </authorList>
    </citation>
    <scope>NUCLEOTIDE SEQUENCE [LARGE SCALE GENOMIC DNA]</scope>
    <source>
        <strain evidence="3 4">NPDC046851</strain>
    </source>
</reference>
<dbReference type="InterPro" id="IPR034660">
    <property type="entry name" value="DinB/YfiT-like"/>
</dbReference>
<feature type="domain" description="MDMPI C-terminal" evidence="1">
    <location>
        <begin position="156"/>
        <end position="254"/>
    </location>
</feature>
<dbReference type="PANTHER" id="PTHR40758:SF1">
    <property type="entry name" value="CONSERVED PROTEIN"/>
    <property type="match status" value="1"/>
</dbReference>
<dbReference type="InterPro" id="IPR010872">
    <property type="entry name" value="MDMPI_C-term_domain"/>
</dbReference>
<dbReference type="Gene3D" id="1.20.120.450">
    <property type="entry name" value="dinb family like domain"/>
    <property type="match status" value="1"/>
</dbReference>
<evidence type="ECO:0000313" key="4">
    <source>
        <dbReference type="Proteomes" id="UP001551189"/>
    </source>
</evidence>
<keyword evidence="4" id="KW-1185">Reference proteome</keyword>
<protein>
    <submittedName>
        <fullName evidence="3">Maleylpyruvate isomerase family mycothiol-dependent enzyme</fullName>
    </submittedName>
</protein>
<feature type="domain" description="Mycothiol-dependent maleylpyruvate isomerase metal-binding" evidence="2">
    <location>
        <begin position="10"/>
        <end position="143"/>
    </location>
</feature>
<accession>A0ABV3B6Y8</accession>
<dbReference type="PANTHER" id="PTHR40758">
    <property type="entry name" value="CONSERVED PROTEIN"/>
    <property type="match status" value="1"/>
</dbReference>
<dbReference type="Pfam" id="PF11716">
    <property type="entry name" value="MDMPI_N"/>
    <property type="match status" value="1"/>
</dbReference>
<name>A0ABV3B6Y8_9ACTN</name>
<dbReference type="SUPFAM" id="SSF109854">
    <property type="entry name" value="DinB/YfiT-like putative metalloenzymes"/>
    <property type="match status" value="1"/>
</dbReference>
<dbReference type="Pfam" id="PF07398">
    <property type="entry name" value="MDMPI_C"/>
    <property type="match status" value="1"/>
</dbReference>
<evidence type="ECO:0000313" key="3">
    <source>
        <dbReference type="EMBL" id="MEU6805166.1"/>
    </source>
</evidence>
<dbReference type="EMBL" id="JBEYXT010000185">
    <property type="protein sequence ID" value="MEU6805166.1"/>
    <property type="molecule type" value="Genomic_DNA"/>
</dbReference>
<organism evidence="3 4">
    <name type="scientific">Streptomyces neyagawaensis</name>
    <dbReference type="NCBI Taxonomy" id="42238"/>
    <lineage>
        <taxon>Bacteria</taxon>
        <taxon>Bacillati</taxon>
        <taxon>Actinomycetota</taxon>
        <taxon>Actinomycetes</taxon>
        <taxon>Kitasatosporales</taxon>
        <taxon>Streptomycetaceae</taxon>
        <taxon>Streptomyces</taxon>
    </lineage>
</organism>
<dbReference type="InterPro" id="IPR024344">
    <property type="entry name" value="MDMPI_metal-binding"/>
</dbReference>
<keyword evidence="3" id="KW-0413">Isomerase</keyword>
<proteinExistence type="predicted"/>
<dbReference type="NCBIfam" id="TIGR03083">
    <property type="entry name" value="maleylpyruvate isomerase family mycothiol-dependent enzyme"/>
    <property type="match status" value="1"/>
</dbReference>
<comment type="caution">
    <text evidence="3">The sequence shown here is derived from an EMBL/GenBank/DDBJ whole genome shotgun (WGS) entry which is preliminary data.</text>
</comment>
<dbReference type="InterPro" id="IPR017517">
    <property type="entry name" value="Maleyloyr_isom"/>
</dbReference>
<dbReference type="GO" id="GO:0016853">
    <property type="term" value="F:isomerase activity"/>
    <property type="evidence" value="ECO:0007669"/>
    <property type="project" value="UniProtKB-KW"/>
</dbReference>
<evidence type="ECO:0000259" key="2">
    <source>
        <dbReference type="Pfam" id="PF11716"/>
    </source>
</evidence>
<gene>
    <name evidence="3" type="ORF">ABZ931_29820</name>
</gene>
<dbReference type="RefSeq" id="WP_359699418.1">
    <property type="nucleotide sequence ID" value="NZ_JBEYXT010000185.1"/>
</dbReference>
<evidence type="ECO:0000259" key="1">
    <source>
        <dbReference type="Pfam" id="PF07398"/>
    </source>
</evidence>